<dbReference type="GO" id="GO:0004252">
    <property type="term" value="F:serine-type endopeptidase activity"/>
    <property type="evidence" value="ECO:0007669"/>
    <property type="project" value="InterPro"/>
</dbReference>
<dbReference type="PROSITE" id="PS50022">
    <property type="entry name" value="FA58C_3"/>
    <property type="match status" value="1"/>
</dbReference>
<name>A0A318XL20_9FIRM</name>
<dbReference type="SUPFAM" id="SSF49785">
    <property type="entry name" value="Galactose-binding domain-like"/>
    <property type="match status" value="1"/>
</dbReference>
<dbReference type="InterPro" id="IPR000421">
    <property type="entry name" value="FA58C"/>
</dbReference>
<protein>
    <submittedName>
        <fullName evidence="3">Lon protease-like protein</fullName>
    </submittedName>
</protein>
<dbReference type="RefSeq" id="WP_110461696.1">
    <property type="nucleotide sequence ID" value="NZ_QKMR01000008.1"/>
</dbReference>
<dbReference type="Pfam" id="PF22633">
    <property type="entry name" value="F5_F8_type_C_2"/>
    <property type="match status" value="1"/>
</dbReference>
<evidence type="ECO:0000256" key="1">
    <source>
        <dbReference type="ARBA" id="ARBA00023295"/>
    </source>
</evidence>
<keyword evidence="1" id="KW-0326">Glycosidase</keyword>
<comment type="caution">
    <text evidence="3">The sequence shown here is derived from an EMBL/GenBank/DDBJ whole genome shotgun (WGS) entry which is preliminary data.</text>
</comment>
<dbReference type="Pfam" id="PF05362">
    <property type="entry name" value="Lon_C"/>
    <property type="match status" value="1"/>
</dbReference>
<reference evidence="3 4" key="1">
    <citation type="submission" date="2018-06" db="EMBL/GenBank/DDBJ databases">
        <title>Genomic Encyclopedia of Type Strains, Phase I: the one thousand microbial genomes (KMG-I) project.</title>
        <authorList>
            <person name="Kyrpides N."/>
        </authorList>
    </citation>
    <scope>NUCLEOTIDE SEQUENCE [LARGE SCALE GENOMIC DNA]</scope>
    <source>
        <strain evidence="3 4">DSM 19573</strain>
    </source>
</reference>
<accession>A0A318XL20</accession>
<dbReference type="OrthoDB" id="220114at2"/>
<dbReference type="Gene3D" id="2.60.120.260">
    <property type="entry name" value="Galactose-binding domain-like"/>
    <property type="match status" value="1"/>
</dbReference>
<dbReference type="SUPFAM" id="SSF54211">
    <property type="entry name" value="Ribosomal protein S5 domain 2-like"/>
    <property type="match status" value="1"/>
</dbReference>
<sequence length="487" mass="54324">MPTYALFDNGTAEQVIIKLLNVEVKEALDIYFQSFRSSKVKESARKGIECAYEVLFSKDFKAFIQKTPISVTVKDFTRQVDGSSAGLAYSVAFAAELKKGGIIEPSFDIPEIIAATGEVDIIGNIRSINGLKEKILGAIFKNVELLFYPSENCEELRILLEQDKAFRVAVKNSDIKLKDVSSIRQLFCEIGILQDANTQGKSCGHLYNESSMSELYKYFLGTAKNILRILKYGIIAFKNLKILKVMLIALTIIIMCISIYRSHVLSIASGSVNLAYKRIAYASSDENLENSSVNAVDGNKDSRWSSEHSDQQWLYIDLGKLQAVSSVVLYWEEAYAKQYQIQVSSDGFAWAVVYSKSDNKGGANVINFDTVQARYVKMYAWQRATKYGYSLREFEVYGKKQARYEMQPLQRTSLAAVFTHYGSGNSKAACSENLQGLKDTANNNPPDRKTCTSGIRFTASFISDSLDQSCLDSGGSPNKQGKEIKHL</sequence>
<dbReference type="Gene3D" id="3.30.230.10">
    <property type="match status" value="1"/>
</dbReference>
<dbReference type="InterPro" id="IPR008979">
    <property type="entry name" value="Galactose-bd-like_sf"/>
</dbReference>
<dbReference type="GO" id="GO:0016798">
    <property type="term" value="F:hydrolase activity, acting on glycosyl bonds"/>
    <property type="evidence" value="ECO:0007669"/>
    <property type="project" value="UniProtKB-KW"/>
</dbReference>
<organism evidence="3 4">
    <name type="scientific">Ruminiclostridium sufflavum DSM 19573</name>
    <dbReference type="NCBI Taxonomy" id="1121337"/>
    <lineage>
        <taxon>Bacteria</taxon>
        <taxon>Bacillati</taxon>
        <taxon>Bacillota</taxon>
        <taxon>Clostridia</taxon>
        <taxon>Eubacteriales</taxon>
        <taxon>Oscillospiraceae</taxon>
        <taxon>Ruminiclostridium</taxon>
    </lineage>
</organism>
<evidence type="ECO:0000259" key="2">
    <source>
        <dbReference type="PROSITE" id="PS50022"/>
    </source>
</evidence>
<feature type="domain" description="F5/8 type C" evidence="2">
    <location>
        <begin position="260"/>
        <end position="399"/>
    </location>
</feature>
<dbReference type="InterPro" id="IPR014721">
    <property type="entry name" value="Ribsml_uS5_D2-typ_fold_subgr"/>
</dbReference>
<dbReference type="GO" id="GO:0006508">
    <property type="term" value="P:proteolysis"/>
    <property type="evidence" value="ECO:0007669"/>
    <property type="project" value="UniProtKB-KW"/>
</dbReference>
<dbReference type="GO" id="GO:0004176">
    <property type="term" value="F:ATP-dependent peptidase activity"/>
    <property type="evidence" value="ECO:0007669"/>
    <property type="project" value="InterPro"/>
</dbReference>
<proteinExistence type="predicted"/>
<evidence type="ECO:0000313" key="4">
    <source>
        <dbReference type="Proteomes" id="UP000248132"/>
    </source>
</evidence>
<keyword evidence="3" id="KW-0645">Protease</keyword>
<dbReference type="Proteomes" id="UP000248132">
    <property type="component" value="Unassembled WGS sequence"/>
</dbReference>
<gene>
    <name evidence="3" type="ORF">LY28_01654</name>
</gene>
<keyword evidence="3" id="KW-0378">Hydrolase</keyword>
<keyword evidence="4" id="KW-1185">Reference proteome</keyword>
<dbReference type="InterPro" id="IPR020568">
    <property type="entry name" value="Ribosomal_Su5_D2-typ_SF"/>
</dbReference>
<dbReference type="AlphaFoldDB" id="A0A318XL20"/>
<evidence type="ECO:0000313" key="3">
    <source>
        <dbReference type="EMBL" id="PYG87944.1"/>
    </source>
</evidence>
<dbReference type="InterPro" id="IPR008269">
    <property type="entry name" value="Lon_proteolytic"/>
</dbReference>
<dbReference type="EMBL" id="QKMR01000008">
    <property type="protein sequence ID" value="PYG87944.1"/>
    <property type="molecule type" value="Genomic_DNA"/>
</dbReference>